<reference evidence="4" key="1">
    <citation type="submission" date="2015-03" db="EMBL/GenBank/DDBJ databases">
        <authorList>
            <consortium name="Pathogen Informatics"/>
        </authorList>
    </citation>
    <scope>NUCLEOTIDE SEQUENCE [LARGE SCALE GENOMIC DNA]</scope>
    <source>
        <strain evidence="4">A125KOH2</strain>
    </source>
</reference>
<dbReference type="Proteomes" id="UP000045840">
    <property type="component" value="Unassembled WGS sequence"/>
</dbReference>
<name>A0A0T9PQL5_9GAMM</name>
<evidence type="ECO:0000313" key="4">
    <source>
        <dbReference type="Proteomes" id="UP000045840"/>
    </source>
</evidence>
<reference evidence="2 3" key="2">
    <citation type="submission" date="2015-03" db="EMBL/GenBank/DDBJ databases">
        <authorList>
            <consortium name="Pathogen Informatics"/>
            <person name="Murphy D."/>
        </authorList>
    </citation>
    <scope>NUCLEOTIDE SEQUENCE [LARGE SCALE GENOMIC DNA]</scope>
    <source>
        <strain evidence="3">type strain: CIP110230</strain>
        <strain evidence="2">Type strain: CIP110230</strain>
    </source>
</reference>
<accession>A0A0T9PQL5</accession>
<evidence type="ECO:0000313" key="1">
    <source>
        <dbReference type="EMBL" id="CNH77392.1"/>
    </source>
</evidence>
<evidence type="ECO:0000313" key="3">
    <source>
        <dbReference type="Proteomes" id="UP000044625"/>
    </source>
</evidence>
<dbReference type="EMBL" id="CQAZ01000016">
    <property type="protein sequence ID" value="CNH77392.1"/>
    <property type="molecule type" value="Genomic_DNA"/>
</dbReference>
<gene>
    <name evidence="1" type="ORF">ERS008529_02091</name>
    <name evidence="2" type="ORF">ERS137968_03699</name>
</gene>
<organism evidence="1 4">
    <name type="scientific">Yersinia pekkanenii</name>
    <dbReference type="NCBI Taxonomy" id="1288385"/>
    <lineage>
        <taxon>Bacteria</taxon>
        <taxon>Pseudomonadati</taxon>
        <taxon>Pseudomonadota</taxon>
        <taxon>Gammaproteobacteria</taxon>
        <taxon>Enterobacterales</taxon>
        <taxon>Yersiniaceae</taxon>
        <taxon>Yersinia</taxon>
    </lineage>
</organism>
<dbReference type="EMBL" id="CWJL01000023">
    <property type="protein sequence ID" value="CRY68583.1"/>
    <property type="molecule type" value="Genomic_DNA"/>
</dbReference>
<reference evidence="1" key="3">
    <citation type="submission" date="2015-03" db="EMBL/GenBank/DDBJ databases">
        <authorList>
            <person name="Murphy D."/>
        </authorList>
    </citation>
    <scope>NUCLEOTIDE SEQUENCE [LARGE SCALE GENOMIC DNA]</scope>
    <source>
        <strain evidence="1">A125KOH2</strain>
    </source>
</reference>
<proteinExistence type="predicted"/>
<sequence>MSQSDCIGKTLKPWPVFVDHYRYRARMPVNTLYQLAANPGLLAEKNMITALQAMSQPGYQDIRPVCAV</sequence>
<keyword evidence="3" id="KW-1185">Reference proteome</keyword>
<protein>
    <submittedName>
        <fullName evidence="1">Uncharacterized protein</fullName>
    </submittedName>
</protein>
<dbReference type="Proteomes" id="UP000044625">
    <property type="component" value="Unassembled WGS sequence"/>
</dbReference>
<evidence type="ECO:0000313" key="2">
    <source>
        <dbReference type="EMBL" id="CRY68583.1"/>
    </source>
</evidence>
<dbReference type="AlphaFoldDB" id="A0A0T9PQL5"/>